<gene>
    <name evidence="3" type="ORF">BG261_00585</name>
</gene>
<dbReference type="SUPFAM" id="SSF54637">
    <property type="entry name" value="Thioesterase/thiol ester dehydrase-isomerase"/>
    <property type="match status" value="1"/>
</dbReference>
<dbReference type="RefSeq" id="WP_070791177.1">
    <property type="nucleotide sequence ID" value="NZ_MKIR01000001.1"/>
</dbReference>
<evidence type="ECO:0000256" key="1">
    <source>
        <dbReference type="ARBA" id="ARBA00009174"/>
    </source>
</evidence>
<dbReference type="EMBL" id="MKIR01000001">
    <property type="protein sequence ID" value="OFI50415.1"/>
    <property type="molecule type" value="Genomic_DNA"/>
</dbReference>
<keyword evidence="4" id="KW-1185">Reference proteome</keyword>
<sequence length="144" mass="15976">MNEILTRKDILDTIPNRYPILYIDSVISIDAGKKIVARKNVSNNEDFFKNSFEDASMPGLLIVETLAQAGSILILKSPEFLGKTAYIGGFNKVEFIDQVRPNDIMDLNFEIIKIKGSVGTANAWATVNGENKVTCQFTFIVGDK</sequence>
<dbReference type="OrthoDB" id="9772788at2"/>
<dbReference type="PANTHER" id="PTHR30272:SF1">
    <property type="entry name" value="3-HYDROXYACYL-[ACYL-CARRIER-PROTEIN] DEHYDRATASE"/>
    <property type="match status" value="1"/>
</dbReference>
<keyword evidence="2" id="KW-0456">Lyase</keyword>
<dbReference type="InterPro" id="IPR029069">
    <property type="entry name" value="HotDog_dom_sf"/>
</dbReference>
<proteinExistence type="inferred from homology"/>
<dbReference type="PANTHER" id="PTHR30272">
    <property type="entry name" value="3-HYDROXYACYL-[ACYL-CARRIER-PROTEIN] DEHYDRATASE"/>
    <property type="match status" value="1"/>
</dbReference>
<evidence type="ECO:0000313" key="4">
    <source>
        <dbReference type="Proteomes" id="UP000178622"/>
    </source>
</evidence>
<reference evidence="4" key="1">
    <citation type="submission" date="2016-09" db="EMBL/GenBank/DDBJ databases">
        <title>Draft genome sequence of a novel species of the family Streptococcaceae isolated from flowers.</title>
        <authorList>
            <person name="Chuah L.-O."/>
            <person name="Yap K.-P."/>
            <person name="Thong K.L."/>
            <person name="Liong M.T."/>
            <person name="Ahmad R."/>
            <person name="Rusul G."/>
        </authorList>
    </citation>
    <scope>NUCLEOTIDE SEQUENCE [LARGE SCALE GENOMIC DNA]</scope>
    <source>
        <strain evidence="4">DF1</strain>
    </source>
</reference>
<comment type="similarity">
    <text evidence="1">Belongs to the thioester dehydratase family. FabZ subfamily.</text>
</comment>
<dbReference type="Proteomes" id="UP000178622">
    <property type="component" value="Unassembled WGS sequence"/>
</dbReference>
<dbReference type="STRING" id="1859473.BG261_00585"/>
<dbReference type="CDD" id="cd01288">
    <property type="entry name" value="FabZ"/>
    <property type="match status" value="1"/>
</dbReference>
<evidence type="ECO:0000256" key="2">
    <source>
        <dbReference type="ARBA" id="ARBA00023239"/>
    </source>
</evidence>
<name>A0A1E8GQA8_9LACT</name>
<dbReference type="Gene3D" id="3.10.129.10">
    <property type="entry name" value="Hotdog Thioesterase"/>
    <property type="match status" value="1"/>
</dbReference>
<dbReference type="GO" id="GO:0016829">
    <property type="term" value="F:lyase activity"/>
    <property type="evidence" value="ECO:0007669"/>
    <property type="project" value="UniProtKB-KW"/>
</dbReference>
<organism evidence="3 4">
    <name type="scientific">Floricoccus tropicus</name>
    <dbReference type="NCBI Taxonomy" id="1859473"/>
    <lineage>
        <taxon>Bacteria</taxon>
        <taxon>Bacillati</taxon>
        <taxon>Bacillota</taxon>
        <taxon>Bacilli</taxon>
        <taxon>Lactobacillales</taxon>
        <taxon>Streptococcaceae</taxon>
        <taxon>Floricoccus</taxon>
    </lineage>
</organism>
<dbReference type="AlphaFoldDB" id="A0A1E8GQA8"/>
<protein>
    <submittedName>
        <fullName evidence="3">3-hydroxyacyl-[acyl-carrier-protein] dehydratase FabZ</fullName>
    </submittedName>
</protein>
<evidence type="ECO:0000313" key="3">
    <source>
        <dbReference type="EMBL" id="OFI50415.1"/>
    </source>
</evidence>
<accession>A0A1E8GQA8</accession>
<comment type="caution">
    <text evidence="3">The sequence shown here is derived from an EMBL/GenBank/DDBJ whole genome shotgun (WGS) entry which is preliminary data.</text>
</comment>
<dbReference type="Pfam" id="PF07977">
    <property type="entry name" value="FabA"/>
    <property type="match status" value="1"/>
</dbReference>
<dbReference type="InterPro" id="IPR013114">
    <property type="entry name" value="FabA_FabZ"/>
</dbReference>